<evidence type="ECO:0000256" key="2">
    <source>
        <dbReference type="ARBA" id="ARBA00004651"/>
    </source>
</evidence>
<evidence type="ECO:0000256" key="14">
    <source>
        <dbReference type="ARBA" id="ARBA00023224"/>
    </source>
</evidence>
<keyword evidence="6 15" id="KW-0812">Transmembrane</keyword>
<keyword evidence="4" id="KW-1003">Cell membrane</keyword>
<dbReference type="PRINTS" id="PR00237">
    <property type="entry name" value="GPCRRHODOPSN"/>
</dbReference>
<dbReference type="GO" id="GO:0004930">
    <property type="term" value="F:G protein-coupled receptor activity"/>
    <property type="evidence" value="ECO:0007669"/>
    <property type="project" value="UniProtKB-KW"/>
</dbReference>
<feature type="domain" description="G-protein coupled receptors family 1 profile" evidence="17">
    <location>
        <begin position="443"/>
        <end position="696"/>
    </location>
</feature>
<evidence type="ECO:0000256" key="9">
    <source>
        <dbReference type="ARBA" id="ARBA00023040"/>
    </source>
</evidence>
<reference evidence="18" key="1">
    <citation type="submission" date="2023-06" db="EMBL/GenBank/DDBJ databases">
        <title>Reference genome for the Northern bat (Eptesicus nilssonii), a most northern bat species.</title>
        <authorList>
            <person name="Laine V.N."/>
            <person name="Pulliainen A.T."/>
            <person name="Lilley T.M."/>
        </authorList>
    </citation>
    <scope>NUCLEOTIDE SEQUENCE</scope>
    <source>
        <strain evidence="18">BLF_Eptnil</strain>
        <tissue evidence="18">Kidney</tissue>
    </source>
</reference>
<dbReference type="PROSITE" id="PS00237">
    <property type="entry name" value="G_PROTEIN_RECEP_F1_1"/>
    <property type="match status" value="2"/>
</dbReference>
<feature type="transmembrane region" description="Helical" evidence="16">
    <location>
        <begin position="106"/>
        <end position="125"/>
    </location>
</feature>
<name>A0AA40HRG2_CNENI</name>
<evidence type="ECO:0000256" key="3">
    <source>
        <dbReference type="ARBA" id="ARBA00010663"/>
    </source>
</evidence>
<evidence type="ECO:0000313" key="18">
    <source>
        <dbReference type="EMBL" id="KAK1335974.1"/>
    </source>
</evidence>
<feature type="transmembrane region" description="Helical" evidence="16">
    <location>
        <begin position="678"/>
        <end position="698"/>
    </location>
</feature>
<dbReference type="CDD" id="cd15224">
    <property type="entry name" value="7tmA_OR6B-like"/>
    <property type="match status" value="2"/>
</dbReference>
<dbReference type="Pfam" id="PF13853">
    <property type="entry name" value="7tm_4"/>
    <property type="match status" value="2"/>
</dbReference>
<comment type="function">
    <text evidence="1">Putative odorant or sperm cell receptor.</text>
</comment>
<gene>
    <name evidence="18" type="ORF">QTO34_003774</name>
</gene>
<evidence type="ECO:0000256" key="4">
    <source>
        <dbReference type="ARBA" id="ARBA00022475"/>
    </source>
</evidence>
<feature type="domain" description="G-protein coupled receptors family 1 profile" evidence="17">
    <location>
        <begin position="42"/>
        <end position="292"/>
    </location>
</feature>
<dbReference type="Gene3D" id="1.20.1070.10">
    <property type="entry name" value="Rhodopsin 7-helix transmembrane proteins"/>
    <property type="match status" value="2"/>
</dbReference>
<comment type="subcellular location">
    <subcellularLocation>
        <location evidence="2">Cell membrane</location>
        <topology evidence="2">Multi-pass membrane protein</topology>
    </subcellularLocation>
</comment>
<evidence type="ECO:0000256" key="13">
    <source>
        <dbReference type="ARBA" id="ARBA00023180"/>
    </source>
</evidence>
<keyword evidence="9 15" id="KW-0297">G-protein coupled receptor</keyword>
<feature type="transmembrane region" description="Helical" evidence="16">
    <location>
        <begin position="62"/>
        <end position="86"/>
    </location>
</feature>
<evidence type="ECO:0000256" key="5">
    <source>
        <dbReference type="ARBA" id="ARBA00022606"/>
    </source>
</evidence>
<dbReference type="AlphaFoldDB" id="A0AA40HRG2"/>
<evidence type="ECO:0000256" key="11">
    <source>
        <dbReference type="ARBA" id="ARBA00023157"/>
    </source>
</evidence>
<dbReference type="PANTHER" id="PTHR24242:SF359">
    <property type="entry name" value="ODORANT RECEPTOR-RELATED"/>
    <property type="match status" value="1"/>
</dbReference>
<evidence type="ECO:0000256" key="6">
    <source>
        <dbReference type="ARBA" id="ARBA00022692"/>
    </source>
</evidence>
<evidence type="ECO:0000256" key="1">
    <source>
        <dbReference type="ARBA" id="ARBA00003929"/>
    </source>
</evidence>
<proteinExistence type="inferred from homology"/>
<dbReference type="FunFam" id="1.20.1070.10:FF:000001">
    <property type="entry name" value="Olfactory receptor"/>
    <property type="match status" value="2"/>
</dbReference>
<keyword evidence="13" id="KW-0325">Glycoprotein</keyword>
<evidence type="ECO:0000313" key="19">
    <source>
        <dbReference type="Proteomes" id="UP001177744"/>
    </source>
</evidence>
<keyword evidence="5" id="KW-0716">Sensory transduction</keyword>
<dbReference type="GO" id="GO:0004984">
    <property type="term" value="F:olfactory receptor activity"/>
    <property type="evidence" value="ECO:0007669"/>
    <property type="project" value="InterPro"/>
</dbReference>
<evidence type="ECO:0000259" key="17">
    <source>
        <dbReference type="PROSITE" id="PS50262"/>
    </source>
</evidence>
<dbReference type="InterPro" id="IPR050939">
    <property type="entry name" value="Olfactory_GPCR1"/>
</dbReference>
<dbReference type="PRINTS" id="PR00245">
    <property type="entry name" value="OLFACTORYR"/>
</dbReference>
<protein>
    <recommendedName>
        <fullName evidence="17">G-protein coupled receptors family 1 profile domain-containing protein</fullName>
    </recommendedName>
</protein>
<keyword evidence="14 15" id="KW-0807">Transducer</keyword>
<evidence type="ECO:0000256" key="15">
    <source>
        <dbReference type="RuleBase" id="RU000688"/>
    </source>
</evidence>
<dbReference type="EMBL" id="JAULJE010000013">
    <property type="protein sequence ID" value="KAK1335974.1"/>
    <property type="molecule type" value="Genomic_DNA"/>
</dbReference>
<dbReference type="Proteomes" id="UP001177744">
    <property type="component" value="Unassembled WGS sequence"/>
</dbReference>
<feature type="transmembrane region" description="Helical" evidence="16">
    <location>
        <begin position="274"/>
        <end position="294"/>
    </location>
</feature>
<comment type="caution">
    <text evidence="18">The sequence shown here is derived from an EMBL/GenBank/DDBJ whole genome shotgun (WGS) entry which is preliminary data.</text>
</comment>
<feature type="transmembrane region" description="Helical" evidence="16">
    <location>
        <begin position="202"/>
        <end position="227"/>
    </location>
</feature>
<dbReference type="InterPro" id="IPR000276">
    <property type="entry name" value="GPCR_Rhodpsn"/>
</dbReference>
<feature type="transmembrane region" description="Helical" evidence="16">
    <location>
        <begin position="606"/>
        <end position="631"/>
    </location>
</feature>
<evidence type="ECO:0000256" key="12">
    <source>
        <dbReference type="ARBA" id="ARBA00023170"/>
    </source>
</evidence>
<dbReference type="InterPro" id="IPR000725">
    <property type="entry name" value="Olfact_rcpt"/>
</dbReference>
<feature type="transmembrane region" description="Helical" evidence="16">
    <location>
        <begin position="414"/>
        <end position="440"/>
    </location>
</feature>
<dbReference type="PANTHER" id="PTHR24242">
    <property type="entry name" value="G-PROTEIN COUPLED RECEPTOR"/>
    <property type="match status" value="1"/>
</dbReference>
<sequence>MEQRNQSGRVSEFVLLGFPAPVPLRALLFAFSLLAYVLVLTENTLIIMAIRNHPTLHKPMYFFLANMSFLEIWYVTVTIPKMLAGFVGSEQGHGQLISFEGCMTQLYFFLGLGCSECVLLAVMAYDRYVAICHPSPLLCHCHWPTLSAVSWAGGFGISMVKVLLISRLSYCGPNLINHFFCDVSPLLNLSCTDMSTAELTDFVLAIFILLGPLSVTGASYMAITGAVMRIPSAAGRHKAFSTCASHLTVVVIFYAASIFIYARPKALSAFDTNKLVSVLYAVIVPLLNPIIYCLRNQEVKRALRHTLHLYQGQDTESGKANRNGEGRKPFPHMHPTSLESQIITYSMIVMSVQSRATASFNSNKLISIVCAVSHTCQIPSSTVIETRKARMLSKSLGKTNPMEQRNQSGRVSEFVLLGFPAPVPLRALLFAFSLLAYVLVLTENTLIIMAISNHPTLHKPMYFFLANMSFLEIWYVTVTIPKMLAGFVGSEQGPGQLISFEGCMTQLYFFLGLACSECVLLAVMAYDRYVAICHPLHYSVIVTGRLCVQLSAVSWAGGFGIAMVKVLLICRLSYCGPNLINHFFCDVSPLLNLSCTDTSTAELTDFVLAIFILLGPLSVTGASYMAITGAVMRIPSAAGRHKAFSTCASHLTVVVIFYAASIFIYARPKALSAFDTNKLVSVLYAVIVPLLNPIIYCLRNQEVKRALRHTLHLYQGKDTEFGKDNRDG</sequence>
<keyword evidence="10 16" id="KW-0472">Membrane</keyword>
<keyword evidence="11" id="KW-1015">Disulfide bond</keyword>
<dbReference type="GO" id="GO:0005886">
    <property type="term" value="C:plasma membrane"/>
    <property type="evidence" value="ECO:0007669"/>
    <property type="project" value="UniProtKB-SubCell"/>
</dbReference>
<keyword evidence="19" id="KW-1185">Reference proteome</keyword>
<evidence type="ECO:0000256" key="10">
    <source>
        <dbReference type="ARBA" id="ARBA00023136"/>
    </source>
</evidence>
<dbReference type="PROSITE" id="PS50262">
    <property type="entry name" value="G_PROTEIN_RECEP_F1_2"/>
    <property type="match status" value="2"/>
</dbReference>
<keyword evidence="12 15" id="KW-0675">Receptor</keyword>
<accession>A0AA40HRG2</accession>
<feature type="transmembrane region" description="Helical" evidence="16">
    <location>
        <begin position="26"/>
        <end position="50"/>
    </location>
</feature>
<dbReference type="FunFam" id="1.10.1220.70:FF:000001">
    <property type="entry name" value="Olfactory receptor"/>
    <property type="match status" value="2"/>
</dbReference>
<keyword evidence="8 16" id="KW-1133">Transmembrane helix</keyword>
<evidence type="ECO:0000256" key="8">
    <source>
        <dbReference type="ARBA" id="ARBA00022989"/>
    </source>
</evidence>
<feature type="transmembrane region" description="Helical" evidence="16">
    <location>
        <begin position="643"/>
        <end position="666"/>
    </location>
</feature>
<evidence type="ECO:0000256" key="16">
    <source>
        <dbReference type="SAM" id="Phobius"/>
    </source>
</evidence>
<organism evidence="18 19">
    <name type="scientific">Cnephaeus nilssonii</name>
    <name type="common">Northern bat</name>
    <name type="synonym">Eptesicus nilssonii</name>
    <dbReference type="NCBI Taxonomy" id="3371016"/>
    <lineage>
        <taxon>Eukaryota</taxon>
        <taxon>Metazoa</taxon>
        <taxon>Chordata</taxon>
        <taxon>Craniata</taxon>
        <taxon>Vertebrata</taxon>
        <taxon>Euteleostomi</taxon>
        <taxon>Mammalia</taxon>
        <taxon>Eutheria</taxon>
        <taxon>Laurasiatheria</taxon>
        <taxon>Chiroptera</taxon>
        <taxon>Yangochiroptera</taxon>
        <taxon>Vespertilionidae</taxon>
        <taxon>Cnephaeus</taxon>
    </lineage>
</organism>
<feature type="transmembrane region" description="Helical" evidence="16">
    <location>
        <begin position="507"/>
        <end position="526"/>
    </location>
</feature>
<feature type="transmembrane region" description="Helical" evidence="16">
    <location>
        <begin position="239"/>
        <end position="262"/>
    </location>
</feature>
<keyword evidence="7" id="KW-0552">Olfaction</keyword>
<dbReference type="SUPFAM" id="SSF81321">
    <property type="entry name" value="Family A G protein-coupled receptor-like"/>
    <property type="match status" value="2"/>
</dbReference>
<feature type="transmembrane region" description="Helical" evidence="16">
    <location>
        <begin position="146"/>
        <end position="165"/>
    </location>
</feature>
<comment type="similarity">
    <text evidence="3 15">Belongs to the G-protein coupled receptor 1 family.</text>
</comment>
<dbReference type="InterPro" id="IPR017452">
    <property type="entry name" value="GPCR_Rhodpsn_7TM"/>
</dbReference>
<evidence type="ECO:0000256" key="7">
    <source>
        <dbReference type="ARBA" id="ARBA00022725"/>
    </source>
</evidence>